<dbReference type="GO" id="GO:0005524">
    <property type="term" value="F:ATP binding"/>
    <property type="evidence" value="ECO:0007669"/>
    <property type="project" value="UniProtKB-KW"/>
</dbReference>
<dbReference type="InterPro" id="IPR036835">
    <property type="entry name" value="SeqA_DNA-bd_C_sf"/>
</dbReference>
<keyword evidence="2" id="KW-0255">Endonuclease</keyword>
<keyword evidence="3" id="KW-1185">Reference proteome</keyword>
<dbReference type="RefSeq" id="WP_171739015.1">
    <property type="nucleotide sequence ID" value="NZ_CP053435.1"/>
</dbReference>
<accession>A0A6M5Y3P0</accession>
<protein>
    <submittedName>
        <fullName evidence="2">Restriction endonuclease subunit R</fullName>
    </submittedName>
</protein>
<dbReference type="InterPro" id="IPR007409">
    <property type="entry name" value="Restrct_endonuc_type1_HsdR_N"/>
</dbReference>
<feature type="domain" description="Restriction endonuclease type I HsdR N-terminal" evidence="1">
    <location>
        <begin position="52"/>
        <end position="111"/>
    </location>
</feature>
<dbReference type="AlphaFoldDB" id="A0A6M5Y3P0"/>
<dbReference type="GO" id="GO:0009035">
    <property type="term" value="F:type I site-specific deoxyribonuclease activity"/>
    <property type="evidence" value="ECO:0007669"/>
    <property type="project" value="UniProtKB-EC"/>
</dbReference>
<name>A0A6M5Y3P0_9BACT</name>
<dbReference type="GO" id="GO:0003677">
    <property type="term" value="F:DNA binding"/>
    <property type="evidence" value="ECO:0007669"/>
    <property type="project" value="UniProtKB-KW"/>
</dbReference>
<gene>
    <name evidence="2" type="ORF">HNV11_07115</name>
</gene>
<evidence type="ECO:0000313" key="2">
    <source>
        <dbReference type="EMBL" id="QJW89177.1"/>
    </source>
</evidence>
<dbReference type="Proteomes" id="UP000502756">
    <property type="component" value="Chromosome"/>
</dbReference>
<dbReference type="GO" id="GO:0009307">
    <property type="term" value="P:DNA restriction-modification system"/>
    <property type="evidence" value="ECO:0007669"/>
    <property type="project" value="UniProtKB-KW"/>
</dbReference>
<proteinExistence type="predicted"/>
<reference evidence="2 3" key="1">
    <citation type="submission" date="2020-05" db="EMBL/GenBank/DDBJ databases">
        <title>Genome sequencing of Spirosoma sp. TS118.</title>
        <authorList>
            <person name="Lee J.-H."/>
            <person name="Jeong S."/>
            <person name="Zhao L."/>
            <person name="Jung J.-H."/>
            <person name="Kim M.-K."/>
            <person name="Lim S."/>
        </authorList>
    </citation>
    <scope>NUCLEOTIDE SEQUENCE [LARGE SCALE GENOMIC DNA]</scope>
    <source>
        <strain evidence="2 3">TS118</strain>
    </source>
</reference>
<keyword evidence="2" id="KW-0540">Nuclease</keyword>
<dbReference type="Gene3D" id="3.90.1570.30">
    <property type="match status" value="1"/>
</dbReference>
<dbReference type="EMBL" id="CP053435">
    <property type="protein sequence ID" value="QJW89177.1"/>
    <property type="molecule type" value="Genomic_DNA"/>
</dbReference>
<dbReference type="SUPFAM" id="SSF82808">
    <property type="entry name" value="Replication modulator SeqA, C-terminal DNA-binding domain"/>
    <property type="match status" value="1"/>
</dbReference>
<keyword evidence="2" id="KW-0378">Hydrolase</keyword>
<dbReference type="Pfam" id="PF04313">
    <property type="entry name" value="HSDR_N"/>
    <property type="match status" value="1"/>
</dbReference>
<evidence type="ECO:0000259" key="1">
    <source>
        <dbReference type="Pfam" id="PF04313"/>
    </source>
</evidence>
<organism evidence="2 3">
    <name type="scientific">Spirosoma taeanense</name>
    <dbReference type="NCBI Taxonomy" id="2735870"/>
    <lineage>
        <taxon>Bacteria</taxon>
        <taxon>Pseudomonadati</taxon>
        <taxon>Bacteroidota</taxon>
        <taxon>Cytophagia</taxon>
        <taxon>Cytophagales</taxon>
        <taxon>Cytophagaceae</taxon>
        <taxon>Spirosoma</taxon>
    </lineage>
</organism>
<dbReference type="KEGG" id="stae:HNV11_07115"/>
<sequence length="375" mass="42670">MQADLHNFISSKKTGSLTKQGEEATKQGLILPILHHLGWNPFDVQEVFPEYSVQNKRVDYSLRINNFDKVFIEVKKVGEDLEKHQEQLLSYAFRQGVKLAILTNGIIWWFYLPLHEGSWEQRRFYTIDLQSQATDDIADKLAAFLSKADVSSGRAIVNAENIYNSRQKGEIIQQNLPKTWRKLLSESDESLAELMAETVEKICGYKPEAHVIIEFLKVISGETSLHSIPKPPRPKPVERSANSQNHVDEFLTNETNRFDNTLVTNSKPLSFEFNGQTYGVSSWISLLKLFVQVIAETHPNRLNELTALTGKQRPYFTTNSELLRKPNNIPNSSIFFETHFSAQGIVKLISQVLKTMGYPQEAIKINTAAESTKTT</sequence>
<dbReference type="Gene3D" id="1.20.1380.10">
    <property type="entry name" value="Replication modulator SeqA, C-terminal DNA-binding domain"/>
    <property type="match status" value="1"/>
</dbReference>
<evidence type="ECO:0000313" key="3">
    <source>
        <dbReference type="Proteomes" id="UP000502756"/>
    </source>
</evidence>